<feature type="domain" description="Thioredoxin-like fold" evidence="8">
    <location>
        <begin position="205"/>
        <end position="372"/>
    </location>
</feature>
<keyword evidence="10" id="KW-1185">Reference proteome</keyword>
<evidence type="ECO:0000256" key="1">
    <source>
        <dbReference type="ARBA" id="ARBA00005791"/>
    </source>
</evidence>
<keyword evidence="4" id="KW-1015">Disulfide bond</keyword>
<dbReference type="InterPro" id="IPR001853">
    <property type="entry name" value="DSBA-like_thioredoxin_dom"/>
</dbReference>
<keyword evidence="6" id="KW-1133">Transmembrane helix</keyword>
<feature type="domain" description="DSBA-like thioredoxin" evidence="7">
    <location>
        <begin position="481"/>
        <end position="571"/>
    </location>
</feature>
<gene>
    <name evidence="9" type="ORF">ACFL6M_03385</name>
</gene>
<keyword evidence="2" id="KW-0732">Signal</keyword>
<evidence type="ECO:0000256" key="6">
    <source>
        <dbReference type="SAM" id="Phobius"/>
    </source>
</evidence>
<feature type="transmembrane region" description="Helical" evidence="6">
    <location>
        <begin position="137"/>
        <end position="157"/>
    </location>
</feature>
<evidence type="ECO:0000256" key="3">
    <source>
        <dbReference type="ARBA" id="ARBA00023002"/>
    </source>
</evidence>
<keyword evidence="5" id="KW-0676">Redox-active center</keyword>
<dbReference type="Pfam" id="PF01323">
    <property type="entry name" value="DSBA"/>
    <property type="match status" value="1"/>
</dbReference>
<sequence>MTTFAVGTVFLAVSVVASLILALGHIGAIGVPGCGEDSPCAKAAASAWGAVPGINWSTAFLGLAYFAGALAAWIRSRNGIVPLFRWVARLGALASLGFLLVILIEGHHCSYCLVSHGGNLAFWILVERTRSARLPRLQPVMTLAVVFLIVSAILGVAERLEKARVMEGGERDRAESSAQIIAASQRDGDQGDLDYPWEGDFCGRFVYGPKKAPIRLLLYTDYQCAQCNKVEEEVRVLIEQRDDISLTTKHFPMNSSCNSHFSRVMHANACWAARAAEAAGILRGSEGFWQMHFWLFDVDGGFSSTELNQALREFGYDSAEFINVMTGDEALANVHSDIEEAVWLGLHYTPMIFINGVELKGIMVPNAVTRTVNELAATNPPARSHAVDKPPPAAEKYVADWREKPVRTIPPDSHPWGIGPADAKAKVVVWGDYQEVNSAKAAQRIEEIVSRLGDVHFTFRHYPANQDCNPGIEVHKHPLACVAARAVEAAGLLGGQDAYWRMHTWLLQNQELLNEDTIGDVAAGMGHDPEAFLAAMQNPAVEAAIIEDCRAGSRMGITSIPHVVINGKFLPRWEREDSNTLELVISEARGATN</sequence>
<dbReference type="PANTHER" id="PTHR13887:SF14">
    <property type="entry name" value="DISULFIDE BOND FORMATION PROTEIN D"/>
    <property type="match status" value="1"/>
</dbReference>
<protein>
    <submittedName>
        <fullName evidence="9">DsbA family protein</fullName>
    </submittedName>
</protein>
<keyword evidence="3" id="KW-0560">Oxidoreductase</keyword>
<name>A0ABV6YJZ2_UNCEI</name>
<evidence type="ECO:0000313" key="9">
    <source>
        <dbReference type="EMBL" id="MFC1572623.1"/>
    </source>
</evidence>
<dbReference type="InterPro" id="IPR012336">
    <property type="entry name" value="Thioredoxin-like_fold"/>
</dbReference>
<dbReference type="SUPFAM" id="SSF52833">
    <property type="entry name" value="Thioredoxin-like"/>
    <property type="match status" value="2"/>
</dbReference>
<keyword evidence="6" id="KW-0812">Transmembrane</keyword>
<dbReference type="EMBL" id="JBHPKH010000025">
    <property type="protein sequence ID" value="MFC1572623.1"/>
    <property type="molecule type" value="Genomic_DNA"/>
</dbReference>
<dbReference type="Pfam" id="PF13462">
    <property type="entry name" value="Thioredoxin_4"/>
    <property type="match status" value="1"/>
</dbReference>
<keyword evidence="6" id="KW-0472">Membrane</keyword>
<evidence type="ECO:0000259" key="7">
    <source>
        <dbReference type="Pfam" id="PF01323"/>
    </source>
</evidence>
<comment type="similarity">
    <text evidence="1">Belongs to the thioredoxin family. DsbA subfamily.</text>
</comment>
<dbReference type="InterPro" id="IPR036249">
    <property type="entry name" value="Thioredoxin-like_sf"/>
</dbReference>
<dbReference type="Gene3D" id="1.20.1440.130">
    <property type="entry name" value="VKOR domain"/>
    <property type="match status" value="1"/>
</dbReference>
<accession>A0ABV6YJZ2</accession>
<reference evidence="9 10" key="1">
    <citation type="submission" date="2024-09" db="EMBL/GenBank/DDBJ databases">
        <authorList>
            <person name="D'Angelo T."/>
        </authorList>
    </citation>
    <scope>NUCLEOTIDE SEQUENCE [LARGE SCALE GENOMIC DNA]</scope>
    <source>
        <strain evidence="9">SAG AM-320-E07</strain>
    </source>
</reference>
<dbReference type="Gene3D" id="3.40.30.10">
    <property type="entry name" value="Glutaredoxin"/>
    <property type="match status" value="2"/>
</dbReference>
<evidence type="ECO:0000256" key="5">
    <source>
        <dbReference type="ARBA" id="ARBA00023284"/>
    </source>
</evidence>
<evidence type="ECO:0000313" key="10">
    <source>
        <dbReference type="Proteomes" id="UP001593833"/>
    </source>
</evidence>
<evidence type="ECO:0000256" key="2">
    <source>
        <dbReference type="ARBA" id="ARBA00022729"/>
    </source>
</evidence>
<dbReference type="PANTHER" id="PTHR13887">
    <property type="entry name" value="GLUTATHIONE S-TRANSFERASE KAPPA"/>
    <property type="match status" value="1"/>
</dbReference>
<evidence type="ECO:0000259" key="8">
    <source>
        <dbReference type="Pfam" id="PF13462"/>
    </source>
</evidence>
<evidence type="ECO:0000256" key="4">
    <source>
        <dbReference type="ARBA" id="ARBA00023157"/>
    </source>
</evidence>
<comment type="caution">
    <text evidence="9">The sequence shown here is derived from an EMBL/GenBank/DDBJ whole genome shotgun (WGS) entry which is preliminary data.</text>
</comment>
<dbReference type="InterPro" id="IPR038354">
    <property type="entry name" value="VKOR_sf"/>
</dbReference>
<dbReference type="Proteomes" id="UP001593833">
    <property type="component" value="Unassembled WGS sequence"/>
</dbReference>
<proteinExistence type="inferred from homology"/>
<organism evidence="9 10">
    <name type="scientific">Eiseniibacteriota bacterium</name>
    <dbReference type="NCBI Taxonomy" id="2212470"/>
    <lineage>
        <taxon>Bacteria</taxon>
        <taxon>Candidatus Eiseniibacteriota</taxon>
    </lineage>
</organism>
<feature type="transmembrane region" description="Helical" evidence="6">
    <location>
        <begin position="54"/>
        <end position="74"/>
    </location>
</feature>
<feature type="transmembrane region" description="Helical" evidence="6">
    <location>
        <begin position="86"/>
        <end position="104"/>
    </location>
</feature>